<dbReference type="PANTHER" id="PTHR43156">
    <property type="entry name" value="STAGE II SPORULATION PROTEIN E-RELATED"/>
    <property type="match status" value="1"/>
</dbReference>
<dbReference type="RefSeq" id="WP_311633343.1">
    <property type="nucleotide sequence ID" value="NZ_JAVREN010000067.1"/>
</dbReference>
<dbReference type="EC" id="3.1.3.16" evidence="3"/>
<organism evidence="3 4">
    <name type="scientific">Streptomyces boetiae</name>
    <dbReference type="NCBI Taxonomy" id="3075541"/>
    <lineage>
        <taxon>Bacteria</taxon>
        <taxon>Bacillati</taxon>
        <taxon>Actinomycetota</taxon>
        <taxon>Actinomycetes</taxon>
        <taxon>Kitasatosporales</taxon>
        <taxon>Streptomycetaceae</taxon>
        <taxon>Streptomyces</taxon>
    </lineage>
</organism>
<dbReference type="InterPro" id="IPR001932">
    <property type="entry name" value="PPM-type_phosphatase-like_dom"/>
</dbReference>
<dbReference type="SMART" id="SM00331">
    <property type="entry name" value="PP2C_SIG"/>
    <property type="match status" value="1"/>
</dbReference>
<dbReference type="Proteomes" id="UP001183388">
    <property type="component" value="Unassembled WGS sequence"/>
</dbReference>
<sequence>MGSRTPGREGPALNDLLQRFHQMAPLDLPRLLREVYPALGIADVSIYLADIQQTELIAVPDPVSASPPRLPIDTGTAGLAYRTVAPQIVAPEDGDEGEGEGEGVRLWLPLLDGVERIGVLGMDLPALDEGVLDHCLSLASLITLVLIDKTTYSDTFNSLQRVRPMRLPGELLWASLPPRTIGTDRATSSAVLEPAYDLGGDAFEHTIVENDVLHAAVFDSMGHDLVSGLTTLVAVAAARHARRGGGGLDAVVSELDADLGHFFPDRHVTAVLAHLDLATGELAWANCGHPPPLLLRDGAVVPGALEGAPELPLGLGPFAASARRVHRARLRPGDRVLLYTDGVPEARSPGGELFGEERFTAFVLRAMAAGELTPEVLRRLIHAILAHQRGRLTDDATILLFEWHPEHQEGARLPSGA</sequence>
<evidence type="ECO:0000259" key="2">
    <source>
        <dbReference type="SMART" id="SM00331"/>
    </source>
</evidence>
<dbReference type="Pfam" id="PF07228">
    <property type="entry name" value="SpoIIE"/>
    <property type="match status" value="1"/>
</dbReference>
<keyword evidence="4" id="KW-1185">Reference proteome</keyword>
<dbReference type="SUPFAM" id="SSF55781">
    <property type="entry name" value="GAF domain-like"/>
    <property type="match status" value="1"/>
</dbReference>
<dbReference type="InterPro" id="IPR052016">
    <property type="entry name" value="Bact_Sigma-Reg"/>
</dbReference>
<protein>
    <submittedName>
        <fullName evidence="3">PP2C family protein-serine/threonine phosphatase</fullName>
        <ecNumber evidence="3">3.1.3.16</ecNumber>
    </submittedName>
</protein>
<gene>
    <name evidence="3" type="ORF">RM780_25995</name>
</gene>
<dbReference type="SUPFAM" id="SSF81606">
    <property type="entry name" value="PP2C-like"/>
    <property type="match status" value="1"/>
</dbReference>
<proteinExistence type="predicted"/>
<evidence type="ECO:0000313" key="4">
    <source>
        <dbReference type="Proteomes" id="UP001183388"/>
    </source>
</evidence>
<dbReference type="Gene3D" id="3.60.40.10">
    <property type="entry name" value="PPM-type phosphatase domain"/>
    <property type="match status" value="1"/>
</dbReference>
<evidence type="ECO:0000313" key="3">
    <source>
        <dbReference type="EMBL" id="MDT0310375.1"/>
    </source>
</evidence>
<evidence type="ECO:0000256" key="1">
    <source>
        <dbReference type="ARBA" id="ARBA00022801"/>
    </source>
</evidence>
<name>A0ABU2LFL0_9ACTN</name>
<dbReference type="PANTHER" id="PTHR43156:SF2">
    <property type="entry name" value="STAGE II SPORULATION PROTEIN E"/>
    <property type="match status" value="1"/>
</dbReference>
<dbReference type="EMBL" id="JAVREN010000067">
    <property type="protein sequence ID" value="MDT0310375.1"/>
    <property type="molecule type" value="Genomic_DNA"/>
</dbReference>
<dbReference type="GO" id="GO:0004722">
    <property type="term" value="F:protein serine/threonine phosphatase activity"/>
    <property type="evidence" value="ECO:0007669"/>
    <property type="project" value="UniProtKB-EC"/>
</dbReference>
<accession>A0ABU2LFL0</accession>
<keyword evidence="1 3" id="KW-0378">Hydrolase</keyword>
<comment type="caution">
    <text evidence="3">The sequence shown here is derived from an EMBL/GenBank/DDBJ whole genome shotgun (WGS) entry which is preliminary data.</text>
</comment>
<reference evidence="4" key="1">
    <citation type="submission" date="2023-07" db="EMBL/GenBank/DDBJ databases">
        <title>30 novel species of actinomycetes from the DSMZ collection.</title>
        <authorList>
            <person name="Nouioui I."/>
        </authorList>
    </citation>
    <scope>NUCLEOTIDE SEQUENCE [LARGE SCALE GENOMIC DNA]</scope>
    <source>
        <strain evidence="4">DSM 44917</strain>
    </source>
</reference>
<dbReference type="InterPro" id="IPR036457">
    <property type="entry name" value="PPM-type-like_dom_sf"/>
</dbReference>
<feature type="domain" description="PPM-type phosphatase" evidence="2">
    <location>
        <begin position="183"/>
        <end position="403"/>
    </location>
</feature>